<reference evidence="3 4" key="1">
    <citation type="submission" date="2014-04" db="EMBL/GenBank/DDBJ databases">
        <authorList>
            <consortium name="DOE Joint Genome Institute"/>
            <person name="Kuo A."/>
            <person name="Kohler A."/>
            <person name="Nagy L.G."/>
            <person name="Floudas D."/>
            <person name="Copeland A."/>
            <person name="Barry K.W."/>
            <person name="Cichocki N."/>
            <person name="Veneault-Fourrey C."/>
            <person name="LaButti K."/>
            <person name="Lindquist E.A."/>
            <person name="Lipzen A."/>
            <person name="Lundell T."/>
            <person name="Morin E."/>
            <person name="Murat C."/>
            <person name="Sun H."/>
            <person name="Tunlid A."/>
            <person name="Henrissat B."/>
            <person name="Grigoriev I.V."/>
            <person name="Hibbett D.S."/>
            <person name="Martin F."/>
            <person name="Nordberg H.P."/>
            <person name="Cantor M.N."/>
            <person name="Hua S.X."/>
        </authorList>
    </citation>
    <scope>NUCLEOTIDE SEQUENCE [LARGE SCALE GENOMIC DNA]</scope>
    <source>
        <strain evidence="3 4">Foug A</strain>
    </source>
</reference>
<evidence type="ECO:0000259" key="2">
    <source>
        <dbReference type="Pfam" id="PF00078"/>
    </source>
</evidence>
<dbReference type="SUPFAM" id="SSF56672">
    <property type="entry name" value="DNA/RNA polymerases"/>
    <property type="match status" value="1"/>
</dbReference>
<dbReference type="PANTHER" id="PTHR33064">
    <property type="entry name" value="POL PROTEIN"/>
    <property type="match status" value="1"/>
</dbReference>
<protein>
    <recommendedName>
        <fullName evidence="2">Reverse transcriptase domain-containing protein</fullName>
    </recommendedName>
</protein>
<dbReference type="InterPro" id="IPR021109">
    <property type="entry name" value="Peptidase_aspartic_dom_sf"/>
</dbReference>
<proteinExistence type="predicted"/>
<dbReference type="Pfam" id="PF00078">
    <property type="entry name" value="RVT_1"/>
    <property type="match status" value="1"/>
</dbReference>
<evidence type="ECO:0000313" key="3">
    <source>
        <dbReference type="EMBL" id="KIM51986.1"/>
    </source>
</evidence>
<evidence type="ECO:0000313" key="4">
    <source>
        <dbReference type="Proteomes" id="UP000053989"/>
    </source>
</evidence>
<dbReference type="InterPro" id="IPR043502">
    <property type="entry name" value="DNA/RNA_pol_sf"/>
</dbReference>
<dbReference type="Pfam" id="PF08284">
    <property type="entry name" value="RVP_2"/>
    <property type="match status" value="1"/>
</dbReference>
<accession>A0A0C3D7B8</accession>
<dbReference type="CDD" id="cd01647">
    <property type="entry name" value="RT_LTR"/>
    <property type="match status" value="1"/>
</dbReference>
<evidence type="ECO:0000256" key="1">
    <source>
        <dbReference type="SAM" id="MobiDB-lite"/>
    </source>
</evidence>
<dbReference type="Proteomes" id="UP000053989">
    <property type="component" value="Unassembled WGS sequence"/>
</dbReference>
<dbReference type="Gene3D" id="3.10.10.10">
    <property type="entry name" value="HIV Type 1 Reverse Transcriptase, subunit A, domain 1"/>
    <property type="match status" value="1"/>
</dbReference>
<sequence>MIGEADERTQVHKLWFGLQKEIQHDLWHEKLNPEISSLKDVIAAAEVIEIAQSVTTKTKGKGRTKTPTAIHSAAATPDGGEQTHQRSRHSSQREKSLGDLSDWDGISDAASEISCDNLDLPPIKSCMMDVEDDSTDSLSDSSGSGTTIMGLQNDPHLGCCVSRPGEMGNPLGDRARERLDGIAYPGESMHMPGVLDTGRFCIHPTSSSQHTIYDTLHRYDQDVLIDTCLLRHPRFTIDQWYWHKCAESLDWSMHEIWNAEFLWADFSPPMGTPVEERVVFCLNLGVPVVEDGLGNEHRFQCLYHAGEESYEIRDQHLMLRTYLLVTLAENARFNVSTWYRRRLDHGTHNEDIVDELNDDFVCQLENSTINNSVDLETSDLGSPRGCDVSLHHIELNAIEKARSGHSGYTALRCNAAVTHDFMRTIPHPVVVTVHVDGQPARALIDTGSLANFMSLMLTEQLRVKRLPLEKPSTIQLAVQGSRSKVNFGTKVQFQYQGIDYDRYFDVINLQHYNMILGTPFLYQHQVLVRLNSLRVILGSKMPLVMKGPQVSILESRATDVYEENLGKVRERLMADAKPLCSQAGATALPPFQGINHSIPLIDEGKIYPWRPSHCPEALRPLWIEKKNTSLKSGRWEMTAARNTCPMLLLPKPGSPPHLRVVVDLCERNKNTRKLSSPMPDMDGILRRVARKKIVPEHVSHSAVTTPDGNMALMNYLFSEYIGVFMDVYLDDIIIYSDTLEEHVKHVRIVLDILKHEKLYISEKKLKILCKEVKILGCIVTDDGICMDPDKVTSIVNWKVLTNRTLCKGFIGSVGYLADNIYKVCVPLGVLAEASAKSKPFVWGFTEQRAFETAKAYTAACASSSCVPLHYGPSADPIWVMTDACGNGVGGVVV</sequence>
<dbReference type="AlphaFoldDB" id="A0A0C3D7B8"/>
<dbReference type="STRING" id="1036808.A0A0C3D7B8"/>
<feature type="region of interest" description="Disordered" evidence="1">
    <location>
        <begin position="56"/>
        <end position="101"/>
    </location>
</feature>
<dbReference type="SUPFAM" id="SSF50630">
    <property type="entry name" value="Acid proteases"/>
    <property type="match status" value="1"/>
</dbReference>
<gene>
    <name evidence="3" type="ORF">SCLCIDRAFT_33007</name>
</gene>
<dbReference type="InterPro" id="IPR000477">
    <property type="entry name" value="RT_dom"/>
</dbReference>
<dbReference type="Gene3D" id="3.30.70.270">
    <property type="match status" value="2"/>
</dbReference>
<dbReference type="Gene3D" id="2.40.70.10">
    <property type="entry name" value="Acid Proteases"/>
    <property type="match status" value="1"/>
</dbReference>
<organism evidence="3 4">
    <name type="scientific">Scleroderma citrinum Foug A</name>
    <dbReference type="NCBI Taxonomy" id="1036808"/>
    <lineage>
        <taxon>Eukaryota</taxon>
        <taxon>Fungi</taxon>
        <taxon>Dikarya</taxon>
        <taxon>Basidiomycota</taxon>
        <taxon>Agaricomycotina</taxon>
        <taxon>Agaricomycetes</taxon>
        <taxon>Agaricomycetidae</taxon>
        <taxon>Boletales</taxon>
        <taxon>Sclerodermatineae</taxon>
        <taxon>Sclerodermataceae</taxon>
        <taxon>Scleroderma</taxon>
    </lineage>
</organism>
<name>A0A0C3D7B8_9AGAM</name>
<keyword evidence="4" id="KW-1185">Reference proteome</keyword>
<dbReference type="InterPro" id="IPR051320">
    <property type="entry name" value="Viral_Replic_Matur_Polypro"/>
</dbReference>
<dbReference type="CDD" id="cd00303">
    <property type="entry name" value="retropepsin_like"/>
    <property type="match status" value="1"/>
</dbReference>
<reference evidence="4" key="2">
    <citation type="submission" date="2015-01" db="EMBL/GenBank/DDBJ databases">
        <title>Evolutionary Origins and Diversification of the Mycorrhizal Mutualists.</title>
        <authorList>
            <consortium name="DOE Joint Genome Institute"/>
            <consortium name="Mycorrhizal Genomics Consortium"/>
            <person name="Kohler A."/>
            <person name="Kuo A."/>
            <person name="Nagy L.G."/>
            <person name="Floudas D."/>
            <person name="Copeland A."/>
            <person name="Barry K.W."/>
            <person name="Cichocki N."/>
            <person name="Veneault-Fourrey C."/>
            <person name="LaButti K."/>
            <person name="Lindquist E.A."/>
            <person name="Lipzen A."/>
            <person name="Lundell T."/>
            <person name="Morin E."/>
            <person name="Murat C."/>
            <person name="Riley R."/>
            <person name="Ohm R."/>
            <person name="Sun H."/>
            <person name="Tunlid A."/>
            <person name="Henrissat B."/>
            <person name="Grigoriev I.V."/>
            <person name="Hibbett D.S."/>
            <person name="Martin F."/>
        </authorList>
    </citation>
    <scope>NUCLEOTIDE SEQUENCE [LARGE SCALE GENOMIC DNA]</scope>
    <source>
        <strain evidence="4">Foug A</strain>
    </source>
</reference>
<dbReference type="InterPro" id="IPR043128">
    <property type="entry name" value="Rev_trsase/Diguanyl_cyclase"/>
</dbReference>
<dbReference type="HOGENOM" id="CLU_323695_0_0_1"/>
<dbReference type="InParanoid" id="A0A0C3D7B8"/>
<dbReference type="PANTHER" id="PTHR33064:SF37">
    <property type="entry name" value="RIBONUCLEASE H"/>
    <property type="match status" value="1"/>
</dbReference>
<dbReference type="EMBL" id="KN822230">
    <property type="protein sequence ID" value="KIM51986.1"/>
    <property type="molecule type" value="Genomic_DNA"/>
</dbReference>
<dbReference type="OrthoDB" id="1750432at2759"/>
<feature type="domain" description="Reverse transcriptase" evidence="2">
    <location>
        <begin position="712"/>
        <end position="778"/>
    </location>
</feature>